<dbReference type="EMBL" id="KL217235">
    <property type="protein sequence ID" value="KFV75131.1"/>
    <property type="molecule type" value="Genomic_DNA"/>
</dbReference>
<feature type="region of interest" description="Disordered" evidence="1">
    <location>
        <begin position="111"/>
        <end position="149"/>
    </location>
</feature>
<name>A0A093H0E2_DRYPU</name>
<evidence type="ECO:0000313" key="2">
    <source>
        <dbReference type="EMBL" id="KFV75131.1"/>
    </source>
</evidence>
<accession>A0A093H0E2</accession>
<sequence>MTQGFWRLYKAKVLQTLGGVQADGVLREEGDNPELMETDESPALVEEGPSPVSQLARKVQGVGARGWRTLSSLFTREDEHQLLSPEPCADQPWGLLSPCIPLPCLYPMGLGDSKRRAAMDKGGTPPEPSESPGEPPGDDDSDLREPEEGAFHWGFLAGKLAEIRNKSAPKGN</sequence>
<dbReference type="Proteomes" id="UP000053875">
    <property type="component" value="Unassembled WGS sequence"/>
</dbReference>
<dbReference type="PANTHER" id="PTHR35663">
    <property type="entry name" value="TESTIS DEVELOPMENT-RELATED PROTEIN-RELATED"/>
    <property type="match status" value="1"/>
</dbReference>
<keyword evidence="3" id="KW-1185">Reference proteome</keyword>
<feature type="compositionally biased region" description="Pro residues" evidence="1">
    <location>
        <begin position="125"/>
        <end position="135"/>
    </location>
</feature>
<dbReference type="AlphaFoldDB" id="A0A093H0E2"/>
<evidence type="ECO:0000256" key="1">
    <source>
        <dbReference type="SAM" id="MobiDB-lite"/>
    </source>
</evidence>
<proteinExistence type="predicted"/>
<evidence type="ECO:0000313" key="3">
    <source>
        <dbReference type="Proteomes" id="UP000053875"/>
    </source>
</evidence>
<gene>
    <name evidence="2" type="ORF">N307_14726</name>
</gene>
<protein>
    <recommendedName>
        <fullName evidence="4">Testis development-related protein</fullName>
    </recommendedName>
</protein>
<organism evidence="2 3">
    <name type="scientific">Dryobates pubescens</name>
    <name type="common">Downy woodpecker</name>
    <name type="synonym">Picoides pubescens</name>
    <dbReference type="NCBI Taxonomy" id="118200"/>
    <lineage>
        <taxon>Eukaryota</taxon>
        <taxon>Metazoa</taxon>
        <taxon>Chordata</taxon>
        <taxon>Craniata</taxon>
        <taxon>Vertebrata</taxon>
        <taxon>Euteleostomi</taxon>
        <taxon>Archelosauria</taxon>
        <taxon>Archosauria</taxon>
        <taxon>Dinosauria</taxon>
        <taxon>Saurischia</taxon>
        <taxon>Theropoda</taxon>
        <taxon>Coelurosauria</taxon>
        <taxon>Aves</taxon>
        <taxon>Neognathae</taxon>
        <taxon>Neoaves</taxon>
        <taxon>Telluraves</taxon>
        <taxon>Coraciimorphae</taxon>
        <taxon>Piciformes</taxon>
        <taxon>Picidae</taxon>
        <taxon>Dryobates</taxon>
    </lineage>
</organism>
<evidence type="ECO:0008006" key="4">
    <source>
        <dbReference type="Google" id="ProtNLM"/>
    </source>
</evidence>
<dbReference type="PANTHER" id="PTHR35663:SF3">
    <property type="entry name" value="GENE, 30191-RELATED"/>
    <property type="match status" value="1"/>
</dbReference>
<reference evidence="2 3" key="1">
    <citation type="submission" date="2014-04" db="EMBL/GenBank/DDBJ databases">
        <title>Genome evolution of avian class.</title>
        <authorList>
            <person name="Zhang G."/>
            <person name="Li C."/>
        </authorList>
    </citation>
    <scope>NUCLEOTIDE SEQUENCE [LARGE SCALE GENOMIC DNA]</scope>
    <source>
        <strain evidence="2">BGI_N307</strain>
    </source>
</reference>